<keyword evidence="2" id="KW-0547">Nucleotide-binding</keyword>
<feature type="modified residue" description="4-aspartylphosphate" evidence="7">
    <location>
        <position position="53"/>
    </location>
</feature>
<proteinExistence type="predicted"/>
<organism evidence="10 11">
    <name type="scientific">Photobacterium ganghwense</name>
    <dbReference type="NCBI Taxonomy" id="320778"/>
    <lineage>
        <taxon>Bacteria</taxon>
        <taxon>Pseudomonadati</taxon>
        <taxon>Pseudomonadota</taxon>
        <taxon>Gammaproteobacteria</taxon>
        <taxon>Vibrionales</taxon>
        <taxon>Vibrionaceae</taxon>
        <taxon>Photobacterium</taxon>
    </lineage>
</organism>
<dbReference type="Gene3D" id="1.10.8.60">
    <property type="match status" value="1"/>
</dbReference>
<dbReference type="SUPFAM" id="SSF46689">
    <property type="entry name" value="Homeodomain-like"/>
    <property type="match status" value="1"/>
</dbReference>
<dbReference type="InterPro" id="IPR001789">
    <property type="entry name" value="Sig_transdc_resp-reg_receiver"/>
</dbReference>
<dbReference type="PANTHER" id="PTHR32071:SF57">
    <property type="entry name" value="C4-DICARBOXYLATE TRANSPORT TRANSCRIPTIONAL REGULATORY PROTEIN DCTD"/>
    <property type="match status" value="1"/>
</dbReference>
<evidence type="ECO:0000259" key="9">
    <source>
        <dbReference type="PROSITE" id="PS50110"/>
    </source>
</evidence>
<dbReference type="Proteomes" id="UP000035909">
    <property type="component" value="Unassembled WGS sequence"/>
</dbReference>
<evidence type="ECO:0000259" key="8">
    <source>
        <dbReference type="PROSITE" id="PS50045"/>
    </source>
</evidence>
<dbReference type="CDD" id="cd17549">
    <property type="entry name" value="REC_DctD-like"/>
    <property type="match status" value="1"/>
</dbReference>
<evidence type="ECO:0000313" key="10">
    <source>
        <dbReference type="EMBL" id="KLV09891.1"/>
    </source>
</evidence>
<evidence type="ECO:0000256" key="6">
    <source>
        <dbReference type="ARBA" id="ARBA00023163"/>
    </source>
</evidence>
<accession>A0A0J1HE44</accession>
<dbReference type="OrthoDB" id="9804019at2"/>
<dbReference type="InterPro" id="IPR058031">
    <property type="entry name" value="AAA_lid_NorR"/>
</dbReference>
<dbReference type="PROSITE" id="PS00688">
    <property type="entry name" value="SIGMA54_INTERACT_3"/>
    <property type="match status" value="1"/>
</dbReference>
<dbReference type="GO" id="GO:0006355">
    <property type="term" value="P:regulation of DNA-templated transcription"/>
    <property type="evidence" value="ECO:0007669"/>
    <property type="project" value="InterPro"/>
</dbReference>
<evidence type="ECO:0000313" key="11">
    <source>
        <dbReference type="Proteomes" id="UP000035909"/>
    </source>
</evidence>
<comment type="caution">
    <text evidence="10">The sequence shown here is derived from an EMBL/GenBank/DDBJ whole genome shotgun (WGS) entry which is preliminary data.</text>
</comment>
<dbReference type="SUPFAM" id="SSF52540">
    <property type="entry name" value="P-loop containing nucleoside triphosphate hydrolases"/>
    <property type="match status" value="1"/>
</dbReference>
<dbReference type="SUPFAM" id="SSF52172">
    <property type="entry name" value="CheY-like"/>
    <property type="match status" value="1"/>
</dbReference>
<dbReference type="SMART" id="SM00448">
    <property type="entry name" value="REC"/>
    <property type="match status" value="1"/>
</dbReference>
<dbReference type="Pfam" id="PF00158">
    <property type="entry name" value="Sigma54_activat"/>
    <property type="match status" value="1"/>
</dbReference>
<dbReference type="EMBL" id="LDOU01000007">
    <property type="protein sequence ID" value="KLV09891.1"/>
    <property type="molecule type" value="Genomic_DNA"/>
</dbReference>
<dbReference type="Gene3D" id="3.40.50.2300">
    <property type="match status" value="1"/>
</dbReference>
<evidence type="ECO:0000256" key="1">
    <source>
        <dbReference type="ARBA" id="ARBA00022553"/>
    </source>
</evidence>
<dbReference type="PROSITE" id="PS50045">
    <property type="entry name" value="SIGMA54_INTERACT_4"/>
    <property type="match status" value="1"/>
</dbReference>
<dbReference type="Pfam" id="PF00072">
    <property type="entry name" value="Response_reg"/>
    <property type="match status" value="1"/>
</dbReference>
<dbReference type="Pfam" id="PF02954">
    <property type="entry name" value="HTH_8"/>
    <property type="match status" value="1"/>
</dbReference>
<dbReference type="GO" id="GO:0043565">
    <property type="term" value="F:sequence-specific DNA binding"/>
    <property type="evidence" value="ECO:0007669"/>
    <property type="project" value="InterPro"/>
</dbReference>
<dbReference type="FunFam" id="3.40.50.2300:FF:000018">
    <property type="entry name" value="DNA-binding transcriptional regulator NtrC"/>
    <property type="match status" value="1"/>
</dbReference>
<dbReference type="PATRIC" id="fig|320778.3.peg.2057"/>
<dbReference type="InterPro" id="IPR009057">
    <property type="entry name" value="Homeodomain-like_sf"/>
</dbReference>
<dbReference type="STRING" id="320778.ABT57_09445"/>
<reference evidence="10 11" key="1">
    <citation type="submission" date="2015-05" db="EMBL/GenBank/DDBJ databases">
        <title>Photobacterium galathea sp. nov.</title>
        <authorList>
            <person name="Machado H."/>
            <person name="Gram L."/>
        </authorList>
    </citation>
    <scope>NUCLEOTIDE SEQUENCE [LARGE SCALE GENOMIC DNA]</scope>
    <source>
        <strain evidence="10 11">DSM 22954</strain>
    </source>
</reference>
<dbReference type="InterPro" id="IPR002197">
    <property type="entry name" value="HTH_Fis"/>
</dbReference>
<gene>
    <name evidence="10" type="ORF">ABT57_09445</name>
</gene>
<feature type="domain" description="Sigma-54 factor interaction" evidence="8">
    <location>
        <begin position="144"/>
        <end position="365"/>
    </location>
</feature>
<evidence type="ECO:0000256" key="7">
    <source>
        <dbReference type="PROSITE-ProRule" id="PRU00169"/>
    </source>
</evidence>
<dbReference type="InterPro" id="IPR027417">
    <property type="entry name" value="P-loop_NTPase"/>
</dbReference>
<keyword evidence="4" id="KW-0902">Two-component regulatory system</keyword>
<dbReference type="Gene3D" id="3.40.50.300">
    <property type="entry name" value="P-loop containing nucleotide triphosphate hydrolases"/>
    <property type="match status" value="1"/>
</dbReference>
<dbReference type="InterPro" id="IPR002078">
    <property type="entry name" value="Sigma_54_int"/>
</dbReference>
<keyword evidence="3" id="KW-0067">ATP-binding</keyword>
<keyword evidence="6" id="KW-0804">Transcription</keyword>
<feature type="domain" description="Response regulatory" evidence="9">
    <location>
        <begin position="4"/>
        <end position="118"/>
    </location>
</feature>
<dbReference type="GO" id="GO:0005524">
    <property type="term" value="F:ATP binding"/>
    <property type="evidence" value="ECO:0007669"/>
    <property type="project" value="UniProtKB-KW"/>
</dbReference>
<dbReference type="RefSeq" id="WP_047884980.1">
    <property type="nucleotide sequence ID" value="NZ_CP071326.1"/>
</dbReference>
<keyword evidence="11" id="KW-1185">Reference proteome</keyword>
<evidence type="ECO:0000256" key="3">
    <source>
        <dbReference type="ARBA" id="ARBA00022840"/>
    </source>
</evidence>
<keyword evidence="1 7" id="KW-0597">Phosphoprotein</keyword>
<evidence type="ECO:0000256" key="2">
    <source>
        <dbReference type="ARBA" id="ARBA00022741"/>
    </source>
</evidence>
<keyword evidence="5" id="KW-0805">Transcription regulation</keyword>
<evidence type="ECO:0000256" key="4">
    <source>
        <dbReference type="ARBA" id="ARBA00023012"/>
    </source>
</evidence>
<dbReference type="PANTHER" id="PTHR32071">
    <property type="entry name" value="TRANSCRIPTIONAL REGULATORY PROTEIN"/>
    <property type="match status" value="1"/>
</dbReference>
<dbReference type="InterPro" id="IPR011006">
    <property type="entry name" value="CheY-like_superfamily"/>
</dbReference>
<dbReference type="Gene3D" id="1.10.10.60">
    <property type="entry name" value="Homeodomain-like"/>
    <property type="match status" value="1"/>
</dbReference>
<dbReference type="Pfam" id="PF25601">
    <property type="entry name" value="AAA_lid_14"/>
    <property type="match status" value="1"/>
</dbReference>
<dbReference type="PROSITE" id="PS50110">
    <property type="entry name" value="RESPONSE_REGULATORY"/>
    <property type="match status" value="1"/>
</dbReference>
<protein>
    <submittedName>
        <fullName evidence="10">C4-dicarboxylate ABC transporter</fullName>
    </submittedName>
</protein>
<name>A0A0J1HE44_9GAMM</name>
<dbReference type="InterPro" id="IPR025944">
    <property type="entry name" value="Sigma_54_int_dom_CS"/>
</dbReference>
<evidence type="ECO:0000256" key="5">
    <source>
        <dbReference type="ARBA" id="ARBA00023015"/>
    </source>
</evidence>
<sequence>MNIPVIFIDDDKAIRDALGQTLELEDYDVQLFPGAKPALDVLDTQFQGVIITDINMPVINGLTFLKQALAIDPEFSIIMLTGHGDISMAVESMRIGAYDFLEKPFSTEHLLDVVKRAADKRQLVLENRELRRELEVQSGPGPRLLGTSPMIRQLRRVLSHLAQNPTPLFIHGQHGTGKSLVARFTHDHSNRQHSPFITINCQTEHPHQLHHELFGLTNDESDTLSGTAAASAFHRASGGTLYLKHIEQIPSALQLPLLTAIREAKAPESPRIIVSAALDNQQLQHASPFVKALYYELGFVGIALPPLHQRREDIVMLFKNFLRTDCSRFGIEPPQVDNELEHELTQYNWPGNIRELRTFAERYALMGKQASLGANGDITAASHSQQVPTLADRVADFECKLLCDALHRHQGRLKDVQSELGLARKTLYDKLKKYEINKDEFKVS</sequence>
<dbReference type="AlphaFoldDB" id="A0A0J1HE44"/>
<dbReference type="GO" id="GO:0000160">
    <property type="term" value="P:phosphorelay signal transduction system"/>
    <property type="evidence" value="ECO:0007669"/>
    <property type="project" value="UniProtKB-KW"/>
</dbReference>